<dbReference type="Proteomes" id="UP000285757">
    <property type="component" value="Unassembled WGS sequence"/>
</dbReference>
<dbReference type="RefSeq" id="WP_259741272.1">
    <property type="nucleotide sequence ID" value="NZ_MOBU01000031.1"/>
</dbReference>
<gene>
    <name evidence="1" type="ORF">BK671_26755</name>
</gene>
<dbReference type="EMBL" id="MOBU01000031">
    <property type="protein sequence ID" value="RON61024.1"/>
    <property type="molecule type" value="Genomic_DNA"/>
</dbReference>
<protein>
    <recommendedName>
        <fullName evidence="3">Phage tail protein</fullName>
    </recommendedName>
</protein>
<evidence type="ECO:0000313" key="2">
    <source>
        <dbReference type="Proteomes" id="UP000285757"/>
    </source>
</evidence>
<reference evidence="1 2" key="1">
    <citation type="submission" date="2016-10" db="EMBL/GenBank/DDBJ databases">
        <title>Comparative genome analysis of multiple Pseudomonas spp. focuses on biocontrol and plant growth promoting traits.</title>
        <authorList>
            <person name="Tao X.-Y."/>
            <person name="Taylor C.G."/>
        </authorList>
    </citation>
    <scope>NUCLEOTIDE SEQUENCE [LARGE SCALE GENOMIC DNA]</scope>
    <source>
        <strain evidence="1 2">24D3</strain>
    </source>
</reference>
<evidence type="ECO:0008006" key="3">
    <source>
        <dbReference type="Google" id="ProtNLM"/>
    </source>
</evidence>
<comment type="caution">
    <text evidence="1">The sequence shown here is derived from an EMBL/GenBank/DDBJ whole genome shotgun (WGS) entry which is preliminary data.</text>
</comment>
<dbReference type="AlphaFoldDB" id="A0A423KY79"/>
<proteinExistence type="predicted"/>
<sequence>MDYPKSVPSSGLVDGKFVDENPLTGTPGSLIPATWGNGVTEELLTVIRAAGLVPSESESNQLLKSLKTVLSQDALPFAALAFPTVATVDGRIAVTAASGSAGGNVSVPGGVLVSLCEEVTVGMTARPRGLLTTAWASPALDINSTYFLRMQVRDGALVCYLQKGADTDAIPAALKGGTGVSGGGFDSTCIDMLVAKVVTAGAGTAPKLTLLANKARLEAVGVWSGANGSYSVTLNWARKPRAYMAGIFDFDDNVKTDYGVISEETGANYAGIQLSPAGGFTDRYMGRVAITAWAQSTSTSGLINARVRWEV</sequence>
<name>A0A423KY79_PSEFL</name>
<organism evidence="1 2">
    <name type="scientific">Pseudomonas fluorescens</name>
    <dbReference type="NCBI Taxonomy" id="294"/>
    <lineage>
        <taxon>Bacteria</taxon>
        <taxon>Pseudomonadati</taxon>
        <taxon>Pseudomonadota</taxon>
        <taxon>Gammaproteobacteria</taxon>
        <taxon>Pseudomonadales</taxon>
        <taxon>Pseudomonadaceae</taxon>
        <taxon>Pseudomonas</taxon>
    </lineage>
</organism>
<accession>A0A423KY79</accession>
<evidence type="ECO:0000313" key="1">
    <source>
        <dbReference type="EMBL" id="RON61024.1"/>
    </source>
</evidence>